<dbReference type="InterPro" id="IPR000719">
    <property type="entry name" value="Prot_kinase_dom"/>
</dbReference>
<dbReference type="InterPro" id="IPR014756">
    <property type="entry name" value="Ig_E-set"/>
</dbReference>
<keyword evidence="16" id="KW-0829">Tyrosine-protein kinase</keyword>
<dbReference type="InterPro" id="IPR002909">
    <property type="entry name" value="IPT_dom"/>
</dbReference>
<evidence type="ECO:0000256" key="18">
    <source>
        <dbReference type="ARBA" id="ARBA00023170"/>
    </source>
</evidence>
<accession>A0AAN8JGB6</accession>
<dbReference type="EC" id="2.7.10.1" evidence="3"/>
<keyword evidence="15 26" id="KW-0472">Membrane</keyword>
<evidence type="ECO:0000256" key="13">
    <source>
        <dbReference type="ARBA" id="ARBA00022843"/>
    </source>
</evidence>
<evidence type="ECO:0000259" key="27">
    <source>
        <dbReference type="PROSITE" id="PS50011"/>
    </source>
</evidence>
<protein>
    <recommendedName>
        <fullName evidence="4">Hepatocyte growth factor receptor</fullName>
        <ecNumber evidence="3">2.7.10.1</ecNumber>
    </recommendedName>
    <alternativeName>
        <fullName evidence="23">HGF/SF receptor</fullName>
    </alternativeName>
    <alternativeName>
        <fullName evidence="22">Proto-oncogene c-Met</fullName>
    </alternativeName>
    <alternativeName>
        <fullName evidence="20">Scatter factor receptor</fullName>
    </alternativeName>
    <alternativeName>
        <fullName evidence="21">Tyrosine-protein kinase Met</fullName>
    </alternativeName>
</protein>
<feature type="transmembrane region" description="Helical" evidence="26">
    <location>
        <begin position="5"/>
        <end position="23"/>
    </location>
</feature>
<dbReference type="SMART" id="SM00423">
    <property type="entry name" value="PSI"/>
    <property type="match status" value="1"/>
</dbReference>
<evidence type="ECO:0000256" key="7">
    <source>
        <dbReference type="ARBA" id="ARBA00022692"/>
    </source>
</evidence>
<evidence type="ECO:0000256" key="3">
    <source>
        <dbReference type="ARBA" id="ARBA00011902"/>
    </source>
</evidence>
<dbReference type="SUPFAM" id="SSF101912">
    <property type="entry name" value="Sema domain"/>
    <property type="match status" value="1"/>
</dbReference>
<keyword evidence="13" id="KW-0832">Ubl conjugation</keyword>
<name>A0AAN8JGB6_PATCE</name>
<evidence type="ECO:0000256" key="8">
    <source>
        <dbReference type="ARBA" id="ARBA00022729"/>
    </source>
</evidence>
<evidence type="ECO:0000256" key="10">
    <source>
        <dbReference type="ARBA" id="ARBA00022741"/>
    </source>
</evidence>
<comment type="caution">
    <text evidence="29">The sequence shown here is derived from an EMBL/GenBank/DDBJ whole genome shotgun (WGS) entry which is preliminary data.</text>
</comment>
<feature type="transmembrane region" description="Helical" evidence="26">
    <location>
        <begin position="1109"/>
        <end position="1130"/>
    </location>
</feature>
<dbReference type="Gene3D" id="2.130.10.10">
    <property type="entry name" value="YVTN repeat-like/Quinoprotein amine dehydrogenase"/>
    <property type="match status" value="1"/>
</dbReference>
<dbReference type="InterPro" id="IPR002165">
    <property type="entry name" value="Plexin_repeat"/>
</dbReference>
<evidence type="ECO:0000313" key="29">
    <source>
        <dbReference type="EMBL" id="KAK6175674.1"/>
    </source>
</evidence>
<sequence>MSTCYINSSYAVICVFILLFNLICESNCSNFMTVTEIDGESTQLQKLIADNETGEIYVGGQNILVHLNPALEIKNQVTIGPTNDNKNCFPFPESCHEQRTEMANDVKILEIDHRKRKLLVCGSGQQGLCHMHSLINITNLQAMDRTTITNFVGSHSSSAAFFGLVNNNSFLYVMQTYDKRNLSLSPLLLSTRRIEQFNHGFNISYFVDDPELDLFSGLDVHPTLKPNFYIKAIIAFSHKGYGYFLKIQEEDGIVVTKLGRVCLQDENYYSYLETTLACKRKNLFNVATAAHVTDKALYVAAGKNLKQSYEYDPNGGSAVCLFRLSDIESHFQEVVLDCYEAGNGIEPFWIFNAKTKCKQNNVIVEKIINGTADSICSIKKRRGIQSDKELEANGFFDTDKIIQAVVAIQQNEHPIVLLGTVDGFLLKVHESEEREYMSLYLGNTTSQQSTAIQSTMYVDKTKERLYLLTGNKVIKFSLDSCGVHSDCDSCLSSSDPLGCGWCRGKCTTYSECVNDFNRNQCPPSLHSINPLNGPTQGGTLLTLTGQNFGSTILKDKVSLTVEISKIKCDVENWNSTWLICRTGPAPVQQRPVQITVTDSTMFDRSYRVEGTDYSEQYFSYEEPKIESFQPKQGPVAGGTNITIKGDNLNIGGLPTVSVAYNFDCTIFNLTNNQIDCTTIPWSETSGFIPSRRKRFINRAKGYGPLRVKIDNAALSIDENEGTNFFYLENPTIGHILPRQSFVSGGIPITVRGSNLDAVARPYIGGSLDGKDLTHQQLCNVKEGGESMICPALDFSSVITNVEKTDPEEVNLWFIMDGVKNLRNFHQTQGKLSSFTYYPDPVFDKFRGDGNVLEFDVSQTNLVLAGDNIGLGFTETDIKVIVGDDICKVKDLEETNIKCIPSNKPTSISQNEPKRKVEVHVGNLHYEIGFIIYTAGSSASTYLLPILGVIIALICIAVILILCIMKKKRIGFFKPPRDDRSIRYTQGDHIGIDGLTQPGEHTFNLENRQNNYTERDAIAAAAPSTLINDDLLALITNENLLIDSEHLTKTEILGKGNFGCVYKGFLTLPEQKGDILVAVKTLHQSNPREIELNDFLQEALLMKDFHHENVLELIGICLGLDAMPLVVLPFMEHGDLLSYIRDENNNPTIKDLILFGIDIAKGMEYLAGLKFVHRDLAARNCMLDQNFRAKVADFGLARDIYEKDYYSSDNKKTKLPVKWMAMESLEKGTYSAKSDVWSFGVVLWELMTRGVNPYPEVDNWDVIRYLKAGRRMAQPQYCPDPLFEIMRQCWTANPQDRPAFSDLVNEISNMIQKLEHKTGPQKRNIESTYVNVDTSAECHYDETDKLMSGATGGAVGGSSSEV</sequence>
<evidence type="ECO:0000256" key="23">
    <source>
        <dbReference type="ARBA" id="ARBA00033136"/>
    </source>
</evidence>
<keyword evidence="17" id="KW-1015">Disulfide bond</keyword>
<keyword evidence="7 26" id="KW-0812">Transmembrane</keyword>
<dbReference type="PROSITE" id="PS50011">
    <property type="entry name" value="PROTEIN_KINASE_DOM"/>
    <property type="match status" value="1"/>
</dbReference>
<dbReference type="SMART" id="SM00630">
    <property type="entry name" value="Sema"/>
    <property type="match status" value="1"/>
</dbReference>
<dbReference type="Gene3D" id="3.30.1680.10">
    <property type="entry name" value="ligand-binding face of the semaphorins, domain 2"/>
    <property type="match status" value="1"/>
</dbReference>
<keyword evidence="9" id="KW-0677">Repeat</keyword>
<dbReference type="SMART" id="SM00429">
    <property type="entry name" value="IPT"/>
    <property type="match status" value="3"/>
</dbReference>
<dbReference type="Gene3D" id="1.10.510.10">
    <property type="entry name" value="Transferase(Phosphotransferase) domain 1"/>
    <property type="match status" value="1"/>
</dbReference>
<dbReference type="PANTHER" id="PTHR22625">
    <property type="entry name" value="PLEXIN"/>
    <property type="match status" value="1"/>
</dbReference>
<comment type="similarity">
    <text evidence="2">Belongs to the plexin family.</text>
</comment>
<dbReference type="PRINTS" id="PR00109">
    <property type="entry name" value="TYRKINASE"/>
</dbReference>
<keyword evidence="30" id="KW-1185">Reference proteome</keyword>
<evidence type="ECO:0000256" key="2">
    <source>
        <dbReference type="ARBA" id="ARBA00010297"/>
    </source>
</evidence>
<dbReference type="CDD" id="cd00102">
    <property type="entry name" value="IPT"/>
    <property type="match status" value="1"/>
</dbReference>
<dbReference type="InterPro" id="IPR001627">
    <property type="entry name" value="Semap_dom"/>
</dbReference>
<evidence type="ECO:0000256" key="4">
    <source>
        <dbReference type="ARBA" id="ARBA00019839"/>
    </source>
</evidence>
<dbReference type="GO" id="GO:0017154">
    <property type="term" value="F:semaphorin receptor activity"/>
    <property type="evidence" value="ECO:0007669"/>
    <property type="project" value="InterPro"/>
</dbReference>
<evidence type="ECO:0000256" key="20">
    <source>
        <dbReference type="ARBA" id="ARBA00030820"/>
    </source>
</evidence>
<evidence type="ECO:0000256" key="19">
    <source>
        <dbReference type="ARBA" id="ARBA00023180"/>
    </source>
</evidence>
<dbReference type="SUPFAM" id="SSF103575">
    <property type="entry name" value="Plexin repeat"/>
    <property type="match status" value="1"/>
</dbReference>
<dbReference type="Pfam" id="PF01437">
    <property type="entry name" value="PSI"/>
    <property type="match status" value="1"/>
</dbReference>
<reference evidence="29 30" key="1">
    <citation type="submission" date="2024-01" db="EMBL/GenBank/DDBJ databases">
        <title>The genome of the rayed Mediterranean limpet Patella caerulea (Linnaeus, 1758).</title>
        <authorList>
            <person name="Anh-Thu Weber A."/>
            <person name="Halstead-Nussloch G."/>
        </authorList>
    </citation>
    <scope>NUCLEOTIDE SEQUENCE [LARGE SCALE GENOMIC DNA]</scope>
    <source>
        <strain evidence="29">AATW-2023a</strain>
        <tissue evidence="29">Whole specimen</tissue>
    </source>
</reference>
<dbReference type="Pfam" id="PF07714">
    <property type="entry name" value="PK_Tyr_Ser-Thr"/>
    <property type="match status" value="1"/>
</dbReference>
<dbReference type="CDD" id="cd00603">
    <property type="entry name" value="IPT_PCSR"/>
    <property type="match status" value="1"/>
</dbReference>
<dbReference type="SMART" id="SM00219">
    <property type="entry name" value="TyrKc"/>
    <property type="match status" value="1"/>
</dbReference>
<dbReference type="InterPro" id="IPR031148">
    <property type="entry name" value="Plexin"/>
</dbReference>
<dbReference type="InterPro" id="IPR020635">
    <property type="entry name" value="Tyr_kinase_cat_dom"/>
</dbReference>
<dbReference type="EMBL" id="JAZGQO010000010">
    <property type="protein sequence ID" value="KAK6175674.1"/>
    <property type="molecule type" value="Genomic_DNA"/>
</dbReference>
<dbReference type="GO" id="GO:0002116">
    <property type="term" value="C:semaphorin receptor complex"/>
    <property type="evidence" value="ECO:0007669"/>
    <property type="project" value="TreeGrafter"/>
</dbReference>
<gene>
    <name evidence="29" type="ORF">SNE40_014077</name>
</gene>
<evidence type="ECO:0000256" key="6">
    <source>
        <dbReference type="ARBA" id="ARBA00022679"/>
    </source>
</evidence>
<dbReference type="Gene3D" id="3.30.200.20">
    <property type="entry name" value="Phosphorylase Kinase, domain 1"/>
    <property type="match status" value="1"/>
</dbReference>
<dbReference type="Pfam" id="PF01833">
    <property type="entry name" value="TIG"/>
    <property type="match status" value="2"/>
</dbReference>
<evidence type="ECO:0000256" key="24">
    <source>
        <dbReference type="PROSITE-ProRule" id="PRU00352"/>
    </source>
</evidence>
<evidence type="ECO:0000256" key="9">
    <source>
        <dbReference type="ARBA" id="ARBA00022737"/>
    </source>
</evidence>
<evidence type="ECO:0000256" key="12">
    <source>
        <dbReference type="ARBA" id="ARBA00022840"/>
    </source>
</evidence>
<keyword evidence="18" id="KW-0675">Receptor</keyword>
<dbReference type="SUPFAM" id="SSF56112">
    <property type="entry name" value="Protein kinase-like (PK-like)"/>
    <property type="match status" value="1"/>
</dbReference>
<evidence type="ECO:0000256" key="1">
    <source>
        <dbReference type="ARBA" id="ARBA00004167"/>
    </source>
</evidence>
<dbReference type="InterPro" id="IPR008266">
    <property type="entry name" value="Tyr_kinase_AS"/>
</dbReference>
<dbReference type="InterPro" id="IPR015943">
    <property type="entry name" value="WD40/YVTN_repeat-like_dom_sf"/>
</dbReference>
<evidence type="ECO:0000256" key="16">
    <source>
        <dbReference type="ARBA" id="ARBA00023137"/>
    </source>
</evidence>
<keyword evidence="12 25" id="KW-0067">ATP-binding</keyword>
<comment type="caution">
    <text evidence="24">Lacks conserved residue(s) required for the propagation of feature annotation.</text>
</comment>
<evidence type="ECO:0000313" key="30">
    <source>
        <dbReference type="Proteomes" id="UP001347796"/>
    </source>
</evidence>
<organism evidence="29 30">
    <name type="scientific">Patella caerulea</name>
    <name type="common">Rayed Mediterranean limpet</name>
    <dbReference type="NCBI Taxonomy" id="87958"/>
    <lineage>
        <taxon>Eukaryota</taxon>
        <taxon>Metazoa</taxon>
        <taxon>Spiralia</taxon>
        <taxon>Lophotrochozoa</taxon>
        <taxon>Mollusca</taxon>
        <taxon>Gastropoda</taxon>
        <taxon>Patellogastropoda</taxon>
        <taxon>Patelloidea</taxon>
        <taxon>Patellidae</taxon>
        <taxon>Patella</taxon>
    </lineage>
</organism>
<evidence type="ECO:0000256" key="15">
    <source>
        <dbReference type="ARBA" id="ARBA00023136"/>
    </source>
</evidence>
<dbReference type="Proteomes" id="UP001347796">
    <property type="component" value="Unassembled WGS sequence"/>
</dbReference>
<dbReference type="GO" id="GO:0005886">
    <property type="term" value="C:plasma membrane"/>
    <property type="evidence" value="ECO:0007669"/>
    <property type="project" value="TreeGrafter"/>
</dbReference>
<comment type="subcellular location">
    <subcellularLocation>
        <location evidence="1">Membrane</location>
        <topology evidence="1">Single-pass membrane protein</topology>
    </subcellularLocation>
</comment>
<keyword evidence="5" id="KW-0597">Phosphoprotein</keyword>
<evidence type="ECO:0000256" key="25">
    <source>
        <dbReference type="PROSITE-ProRule" id="PRU10141"/>
    </source>
</evidence>
<dbReference type="Gene3D" id="2.60.40.10">
    <property type="entry name" value="Immunoglobulins"/>
    <property type="match status" value="2"/>
</dbReference>
<dbReference type="InterPro" id="IPR016201">
    <property type="entry name" value="PSI"/>
</dbReference>
<keyword evidence="8" id="KW-0732">Signal</keyword>
<dbReference type="PROSITE" id="PS51004">
    <property type="entry name" value="SEMA"/>
    <property type="match status" value="1"/>
</dbReference>
<dbReference type="InterPro" id="IPR011009">
    <property type="entry name" value="Kinase-like_dom_sf"/>
</dbReference>
<evidence type="ECO:0000256" key="11">
    <source>
        <dbReference type="ARBA" id="ARBA00022777"/>
    </source>
</evidence>
<feature type="domain" description="Protein kinase" evidence="27">
    <location>
        <begin position="1046"/>
        <end position="1310"/>
    </location>
</feature>
<keyword evidence="14 26" id="KW-1133">Transmembrane helix</keyword>
<feature type="domain" description="Sema" evidence="28">
    <location>
        <begin position="15"/>
        <end position="478"/>
    </location>
</feature>
<evidence type="ECO:0000259" key="28">
    <source>
        <dbReference type="PROSITE" id="PS51004"/>
    </source>
</evidence>
<dbReference type="PROSITE" id="PS00107">
    <property type="entry name" value="PROTEIN_KINASE_ATP"/>
    <property type="match status" value="1"/>
</dbReference>
<evidence type="ECO:0000256" key="21">
    <source>
        <dbReference type="ARBA" id="ARBA00033031"/>
    </source>
</evidence>
<evidence type="ECO:0000256" key="22">
    <source>
        <dbReference type="ARBA" id="ARBA00033117"/>
    </source>
</evidence>
<dbReference type="InterPro" id="IPR036352">
    <property type="entry name" value="Semap_dom_sf"/>
</dbReference>
<dbReference type="GO" id="GO:0030334">
    <property type="term" value="P:regulation of cell migration"/>
    <property type="evidence" value="ECO:0007669"/>
    <property type="project" value="TreeGrafter"/>
</dbReference>
<dbReference type="InterPro" id="IPR017441">
    <property type="entry name" value="Protein_kinase_ATP_BS"/>
</dbReference>
<feature type="transmembrane region" description="Helical" evidence="26">
    <location>
        <begin position="941"/>
        <end position="963"/>
    </location>
</feature>
<evidence type="ECO:0000256" key="5">
    <source>
        <dbReference type="ARBA" id="ARBA00022553"/>
    </source>
</evidence>
<proteinExistence type="inferred from homology"/>
<dbReference type="InterPro" id="IPR001245">
    <property type="entry name" value="Ser-Thr/Tyr_kinase_cat_dom"/>
</dbReference>
<dbReference type="PANTHER" id="PTHR22625:SF70">
    <property type="entry name" value="PLEXIN A, ISOFORM A"/>
    <property type="match status" value="1"/>
</dbReference>
<dbReference type="Pfam" id="PF01403">
    <property type="entry name" value="Sema"/>
    <property type="match status" value="1"/>
</dbReference>
<evidence type="ECO:0000256" key="14">
    <source>
        <dbReference type="ARBA" id="ARBA00022989"/>
    </source>
</evidence>
<dbReference type="SUPFAM" id="SSF81296">
    <property type="entry name" value="E set domains"/>
    <property type="match status" value="3"/>
</dbReference>
<evidence type="ECO:0000256" key="17">
    <source>
        <dbReference type="ARBA" id="ARBA00023157"/>
    </source>
</evidence>
<keyword evidence="19" id="KW-0325">Glycoprotein</keyword>
<feature type="binding site" evidence="25">
    <location>
        <position position="1079"/>
    </location>
    <ligand>
        <name>ATP</name>
        <dbReference type="ChEBI" id="CHEBI:30616"/>
    </ligand>
</feature>
<dbReference type="FunFam" id="1.10.510.10:FF:000554">
    <property type="entry name" value="Predicted protein"/>
    <property type="match status" value="1"/>
</dbReference>
<keyword evidence="6" id="KW-0808">Transferase</keyword>
<dbReference type="PROSITE" id="PS00109">
    <property type="entry name" value="PROTEIN_KINASE_TYR"/>
    <property type="match status" value="1"/>
</dbReference>
<dbReference type="GO" id="GO:0005524">
    <property type="term" value="F:ATP binding"/>
    <property type="evidence" value="ECO:0007669"/>
    <property type="project" value="UniProtKB-UniRule"/>
</dbReference>
<evidence type="ECO:0000256" key="26">
    <source>
        <dbReference type="SAM" id="Phobius"/>
    </source>
</evidence>
<dbReference type="GO" id="GO:0004714">
    <property type="term" value="F:transmembrane receptor protein tyrosine kinase activity"/>
    <property type="evidence" value="ECO:0007669"/>
    <property type="project" value="UniProtKB-EC"/>
</dbReference>
<keyword evidence="11" id="KW-0418">Kinase</keyword>
<keyword evidence="10 25" id="KW-0547">Nucleotide-binding</keyword>
<dbReference type="InterPro" id="IPR013783">
    <property type="entry name" value="Ig-like_fold"/>
</dbReference>